<feature type="region of interest" description="Disordered" evidence="1">
    <location>
        <begin position="157"/>
        <end position="228"/>
    </location>
</feature>
<feature type="compositionally biased region" description="Low complexity" evidence="1">
    <location>
        <begin position="157"/>
        <end position="167"/>
    </location>
</feature>
<dbReference type="STRING" id="574566.I0YZ89"/>
<gene>
    <name evidence="3" type="ORF">COCSUDRAFT_47405</name>
</gene>
<comment type="caution">
    <text evidence="3">The sequence shown here is derived from an EMBL/GenBank/DDBJ whole genome shotgun (WGS) entry which is preliminary data.</text>
</comment>
<dbReference type="GeneID" id="17041700"/>
<dbReference type="Proteomes" id="UP000007264">
    <property type="component" value="Unassembled WGS sequence"/>
</dbReference>
<reference evidence="3 4" key="1">
    <citation type="journal article" date="2012" name="Genome Biol.">
        <title>The genome of the polar eukaryotic microalga coccomyxa subellipsoidea reveals traits of cold adaptation.</title>
        <authorList>
            <person name="Blanc G."/>
            <person name="Agarkova I."/>
            <person name="Grimwood J."/>
            <person name="Kuo A."/>
            <person name="Brueggeman A."/>
            <person name="Dunigan D."/>
            <person name="Gurnon J."/>
            <person name="Ladunga I."/>
            <person name="Lindquist E."/>
            <person name="Lucas S."/>
            <person name="Pangilinan J."/>
            <person name="Proschold T."/>
            <person name="Salamov A."/>
            <person name="Schmutz J."/>
            <person name="Weeks D."/>
            <person name="Yamada T."/>
            <person name="Claverie J.M."/>
            <person name="Grigoriev I."/>
            <person name="Van Etten J."/>
            <person name="Lomsadze A."/>
            <person name="Borodovsky M."/>
        </authorList>
    </citation>
    <scope>NUCLEOTIDE SEQUENCE [LARGE SCALE GENOMIC DNA]</scope>
    <source>
        <strain evidence="3 4">C-169</strain>
    </source>
</reference>
<name>I0YZ89_COCSC</name>
<evidence type="ECO:0000256" key="1">
    <source>
        <dbReference type="SAM" id="MobiDB-lite"/>
    </source>
</evidence>
<evidence type="ECO:0000256" key="2">
    <source>
        <dbReference type="SAM" id="SignalP"/>
    </source>
</evidence>
<accession>I0YZ89</accession>
<dbReference type="AlphaFoldDB" id="I0YZ89"/>
<evidence type="ECO:0000313" key="4">
    <source>
        <dbReference type="Proteomes" id="UP000007264"/>
    </source>
</evidence>
<organism evidence="3 4">
    <name type="scientific">Coccomyxa subellipsoidea (strain C-169)</name>
    <name type="common">Green microalga</name>
    <dbReference type="NCBI Taxonomy" id="574566"/>
    <lineage>
        <taxon>Eukaryota</taxon>
        <taxon>Viridiplantae</taxon>
        <taxon>Chlorophyta</taxon>
        <taxon>core chlorophytes</taxon>
        <taxon>Trebouxiophyceae</taxon>
        <taxon>Trebouxiophyceae incertae sedis</taxon>
        <taxon>Coccomyxaceae</taxon>
        <taxon>Coccomyxa</taxon>
        <taxon>Coccomyxa subellipsoidea</taxon>
    </lineage>
</organism>
<feature type="compositionally biased region" description="Gly residues" evidence="1">
    <location>
        <begin position="210"/>
        <end position="225"/>
    </location>
</feature>
<protein>
    <recommendedName>
        <fullName evidence="5">PA14 domain-containing protein</fullName>
    </recommendedName>
</protein>
<evidence type="ECO:0008006" key="5">
    <source>
        <dbReference type="Google" id="ProtNLM"/>
    </source>
</evidence>
<feature type="compositionally biased region" description="Gly residues" evidence="1">
    <location>
        <begin position="168"/>
        <end position="192"/>
    </location>
</feature>
<sequence>MMRELGVLLAAVALAAVLQGTAAQNGNDNGAYNYGTNNGGNNGNTNTNGLANGNGNGNYNGNGGANYQGYLNGISNIGAGNANGNGNTGLDNGIANGNYNANGANTGNGNGNNNVGLVNGIGNGNFNGKDVTNVGNNNGNGNLGVANGVGNGNFLDGTSNVGNNNGNGNLGSGNGNGNGNGLRGTAGTGSGNANGVPQFPPGFQSSGNGNTNGNGNGQPSGGGTGDPIMTGFDGRVFEFLGVPEAFYNIISERHHQVSTKLKLGELWDHNGTYMEGFGFQYRDHGVIMELDSQDELTVTVNGEQLIMTKGETELEMIPYVEGGELVIVWQKHREGLGNTIEITTELLQVIVWVTPAGTVDEGGKEQPAYLNFDVALLGPPAGSEMQGIVGETYNRMLAGEAVKDPNNPLYLEDDYQFHGKGSEADYQVGGYFGEHAYSLFGKDRKRVLIETDGDDAGALVAYPLRASGRPGARQLAAISVNLPAANLGNRRMLSSWVLTLDI</sequence>
<dbReference type="OrthoDB" id="2012132at2759"/>
<evidence type="ECO:0000313" key="3">
    <source>
        <dbReference type="EMBL" id="EIE23708.1"/>
    </source>
</evidence>
<keyword evidence="2" id="KW-0732">Signal</keyword>
<dbReference type="RefSeq" id="XP_005648252.1">
    <property type="nucleotide sequence ID" value="XM_005648195.1"/>
</dbReference>
<feature type="signal peptide" evidence="2">
    <location>
        <begin position="1"/>
        <end position="23"/>
    </location>
</feature>
<dbReference type="KEGG" id="csl:COCSUDRAFT_47405"/>
<keyword evidence="4" id="KW-1185">Reference proteome</keyword>
<dbReference type="EMBL" id="AGSI01000007">
    <property type="protein sequence ID" value="EIE23708.1"/>
    <property type="molecule type" value="Genomic_DNA"/>
</dbReference>
<feature type="chain" id="PRO_5003637426" description="PA14 domain-containing protein" evidence="2">
    <location>
        <begin position="24"/>
        <end position="502"/>
    </location>
</feature>
<proteinExistence type="predicted"/>